<evidence type="ECO:0000313" key="3">
    <source>
        <dbReference type="Proteomes" id="UP001233836"/>
    </source>
</evidence>
<feature type="transmembrane region" description="Helical" evidence="1">
    <location>
        <begin position="36"/>
        <end position="54"/>
    </location>
</feature>
<dbReference type="EMBL" id="JAUSTI010000012">
    <property type="protein sequence ID" value="MDQ0172555.1"/>
    <property type="molecule type" value="Genomic_DNA"/>
</dbReference>
<evidence type="ECO:0000313" key="2">
    <source>
        <dbReference type="EMBL" id="MDQ0172555.1"/>
    </source>
</evidence>
<evidence type="ECO:0000256" key="1">
    <source>
        <dbReference type="SAM" id="Phobius"/>
    </source>
</evidence>
<keyword evidence="1" id="KW-0472">Membrane</keyword>
<protein>
    <submittedName>
        <fullName evidence="2">Uncharacterized protein</fullName>
    </submittedName>
</protein>
<proteinExistence type="predicted"/>
<keyword evidence="3" id="KW-1185">Reference proteome</keyword>
<sequence length="60" mass="6878">MKLKVFLKYFLGFFILWNVLSVVFNMILLGKSLDEIDYITIMFGGAVFSVLIAISKARNE</sequence>
<keyword evidence="1" id="KW-0812">Transmembrane</keyword>
<dbReference type="Proteomes" id="UP001233836">
    <property type="component" value="Unassembled WGS sequence"/>
</dbReference>
<name>A0ABT9WH03_9BACL</name>
<accession>A0ABT9WH03</accession>
<keyword evidence="1" id="KW-1133">Transmembrane helix</keyword>
<organism evidence="2 3">
    <name type="scientific">Paenibacillus tundrae</name>
    <dbReference type="NCBI Taxonomy" id="528187"/>
    <lineage>
        <taxon>Bacteria</taxon>
        <taxon>Bacillati</taxon>
        <taxon>Bacillota</taxon>
        <taxon>Bacilli</taxon>
        <taxon>Bacillales</taxon>
        <taxon>Paenibacillaceae</taxon>
        <taxon>Paenibacillus</taxon>
    </lineage>
</organism>
<gene>
    <name evidence="2" type="ORF">J2T19_004045</name>
</gene>
<feature type="transmembrane region" description="Helical" evidence="1">
    <location>
        <begin position="9"/>
        <end position="30"/>
    </location>
</feature>
<comment type="caution">
    <text evidence="2">The sequence shown here is derived from an EMBL/GenBank/DDBJ whole genome shotgun (WGS) entry which is preliminary data.</text>
</comment>
<reference evidence="2 3" key="1">
    <citation type="submission" date="2023-07" db="EMBL/GenBank/DDBJ databases">
        <title>Sorghum-associated microbial communities from plants grown in Nebraska, USA.</title>
        <authorList>
            <person name="Schachtman D."/>
        </authorList>
    </citation>
    <scope>NUCLEOTIDE SEQUENCE [LARGE SCALE GENOMIC DNA]</scope>
    <source>
        <strain evidence="2 3">DS1314</strain>
    </source>
</reference>